<dbReference type="SMART" id="SM00530">
    <property type="entry name" value="HTH_XRE"/>
    <property type="match status" value="1"/>
</dbReference>
<gene>
    <name evidence="2" type="ORF">IAB73_09720</name>
</gene>
<reference evidence="2" key="2">
    <citation type="journal article" date="2021" name="PeerJ">
        <title>Extensive microbial diversity within the chicken gut microbiome revealed by metagenomics and culture.</title>
        <authorList>
            <person name="Gilroy R."/>
            <person name="Ravi A."/>
            <person name="Getino M."/>
            <person name="Pursley I."/>
            <person name="Horton D.L."/>
            <person name="Alikhan N.F."/>
            <person name="Baker D."/>
            <person name="Gharbi K."/>
            <person name="Hall N."/>
            <person name="Watson M."/>
            <person name="Adriaenssens E.M."/>
            <person name="Foster-Nyarko E."/>
            <person name="Jarju S."/>
            <person name="Secka A."/>
            <person name="Antonio M."/>
            <person name="Oren A."/>
            <person name="Chaudhuri R.R."/>
            <person name="La Ragione R."/>
            <person name="Hildebrand F."/>
            <person name="Pallen M.J."/>
        </authorList>
    </citation>
    <scope>NUCLEOTIDE SEQUENCE</scope>
    <source>
        <strain evidence="2">ChiSxjej2B14-6234</strain>
    </source>
</reference>
<dbReference type="Proteomes" id="UP000886887">
    <property type="component" value="Unassembled WGS sequence"/>
</dbReference>
<accession>A0A9D1CRS3</accession>
<dbReference type="Gene3D" id="2.10.109.10">
    <property type="entry name" value="Umud Fragment, subunit A"/>
    <property type="match status" value="1"/>
</dbReference>
<feature type="domain" description="HTH cro/C1-type" evidence="1">
    <location>
        <begin position="8"/>
        <end position="65"/>
    </location>
</feature>
<dbReference type="InterPro" id="IPR015927">
    <property type="entry name" value="Peptidase_S24_S26A/B/C"/>
</dbReference>
<evidence type="ECO:0000313" key="3">
    <source>
        <dbReference type="Proteomes" id="UP000886887"/>
    </source>
</evidence>
<sequence>MSRLGDLILLERTRQKLSPKQVARKCGISEKYLLEVESGKRIIQDDQARRILRTIGLREQTEADFSLDEIAATVDLEMIKTQPEKARQAAAPAPAPAAVKVASSQAGESAAAASGIWLDALGGVLKAVPVMNAAWQNVARRLLPIQNGRIEGANPEKVLYFLAPDDSMRGFRVLAGDFVLIVPAQSPVDEAIMLVEYKNHRALRKVKKLDATRVLLQSYGREYGADTLDAADVNFIGRAVRLEANL</sequence>
<dbReference type="SUPFAM" id="SSF51306">
    <property type="entry name" value="LexA/Signal peptidase"/>
    <property type="match status" value="1"/>
</dbReference>
<dbReference type="CDD" id="cd00093">
    <property type="entry name" value="HTH_XRE"/>
    <property type="match status" value="1"/>
</dbReference>
<dbReference type="SUPFAM" id="SSF47413">
    <property type="entry name" value="lambda repressor-like DNA-binding domains"/>
    <property type="match status" value="1"/>
</dbReference>
<reference evidence="2" key="1">
    <citation type="submission" date="2020-10" db="EMBL/GenBank/DDBJ databases">
        <authorList>
            <person name="Gilroy R."/>
        </authorList>
    </citation>
    <scope>NUCLEOTIDE SEQUENCE</scope>
    <source>
        <strain evidence="2">ChiSxjej2B14-6234</strain>
    </source>
</reference>
<dbReference type="InterPro" id="IPR036286">
    <property type="entry name" value="LexA/Signal_pep-like_sf"/>
</dbReference>
<dbReference type="PROSITE" id="PS50943">
    <property type="entry name" value="HTH_CROC1"/>
    <property type="match status" value="1"/>
</dbReference>
<dbReference type="Gene3D" id="1.10.260.40">
    <property type="entry name" value="lambda repressor-like DNA-binding domains"/>
    <property type="match status" value="1"/>
</dbReference>
<evidence type="ECO:0000259" key="1">
    <source>
        <dbReference type="PROSITE" id="PS50943"/>
    </source>
</evidence>
<dbReference type="InterPro" id="IPR010982">
    <property type="entry name" value="Lambda_DNA-bd_dom_sf"/>
</dbReference>
<evidence type="ECO:0000313" key="2">
    <source>
        <dbReference type="EMBL" id="HIQ72468.1"/>
    </source>
</evidence>
<organism evidence="2 3">
    <name type="scientific">Candidatus Onthenecus intestinigallinarum</name>
    <dbReference type="NCBI Taxonomy" id="2840875"/>
    <lineage>
        <taxon>Bacteria</taxon>
        <taxon>Bacillati</taxon>
        <taxon>Bacillota</taxon>
        <taxon>Clostridia</taxon>
        <taxon>Eubacteriales</taxon>
        <taxon>Candidatus Onthenecus</taxon>
    </lineage>
</organism>
<proteinExistence type="predicted"/>
<dbReference type="Pfam" id="PF00717">
    <property type="entry name" value="Peptidase_S24"/>
    <property type="match status" value="1"/>
</dbReference>
<name>A0A9D1CRS3_9FIRM</name>
<dbReference type="Pfam" id="PF01381">
    <property type="entry name" value="HTH_3"/>
    <property type="match status" value="1"/>
</dbReference>
<protein>
    <submittedName>
        <fullName evidence="2">XRE family transcriptional regulator</fullName>
    </submittedName>
</protein>
<dbReference type="EMBL" id="DVFJ01000036">
    <property type="protein sequence ID" value="HIQ72468.1"/>
    <property type="molecule type" value="Genomic_DNA"/>
</dbReference>
<comment type="caution">
    <text evidence="2">The sequence shown here is derived from an EMBL/GenBank/DDBJ whole genome shotgun (WGS) entry which is preliminary data.</text>
</comment>
<dbReference type="InterPro" id="IPR001387">
    <property type="entry name" value="Cro/C1-type_HTH"/>
</dbReference>
<dbReference type="GO" id="GO:0003677">
    <property type="term" value="F:DNA binding"/>
    <property type="evidence" value="ECO:0007669"/>
    <property type="project" value="InterPro"/>
</dbReference>
<dbReference type="AlphaFoldDB" id="A0A9D1CRS3"/>